<evidence type="ECO:0000313" key="4">
    <source>
        <dbReference type="Proteomes" id="UP000654075"/>
    </source>
</evidence>
<accession>A0A813F1R2</accession>
<keyword evidence="2" id="KW-0812">Transmembrane</keyword>
<keyword evidence="2" id="KW-0472">Membrane</keyword>
<feature type="region of interest" description="Disordered" evidence="1">
    <location>
        <begin position="225"/>
        <end position="246"/>
    </location>
</feature>
<evidence type="ECO:0000256" key="1">
    <source>
        <dbReference type="SAM" id="MobiDB-lite"/>
    </source>
</evidence>
<comment type="caution">
    <text evidence="3">The sequence shown here is derived from an EMBL/GenBank/DDBJ whole genome shotgun (WGS) entry which is preliminary data.</text>
</comment>
<dbReference type="EMBL" id="CAJNNV010019060">
    <property type="protein sequence ID" value="CAE8606346.1"/>
    <property type="molecule type" value="Genomic_DNA"/>
</dbReference>
<feature type="transmembrane region" description="Helical" evidence="2">
    <location>
        <begin position="73"/>
        <end position="96"/>
    </location>
</feature>
<dbReference type="AlphaFoldDB" id="A0A813F1R2"/>
<name>A0A813F1R2_POLGL</name>
<reference evidence="3" key="1">
    <citation type="submission" date="2021-02" db="EMBL/GenBank/DDBJ databases">
        <authorList>
            <person name="Dougan E. K."/>
            <person name="Rhodes N."/>
            <person name="Thang M."/>
            <person name="Chan C."/>
        </authorList>
    </citation>
    <scope>NUCLEOTIDE SEQUENCE</scope>
</reference>
<organism evidence="3 4">
    <name type="scientific">Polarella glacialis</name>
    <name type="common">Dinoflagellate</name>
    <dbReference type="NCBI Taxonomy" id="89957"/>
    <lineage>
        <taxon>Eukaryota</taxon>
        <taxon>Sar</taxon>
        <taxon>Alveolata</taxon>
        <taxon>Dinophyceae</taxon>
        <taxon>Suessiales</taxon>
        <taxon>Suessiaceae</taxon>
        <taxon>Polarella</taxon>
    </lineage>
</organism>
<evidence type="ECO:0000313" key="3">
    <source>
        <dbReference type="EMBL" id="CAE8606346.1"/>
    </source>
</evidence>
<gene>
    <name evidence="3" type="ORF">PGLA1383_LOCUS24330</name>
</gene>
<evidence type="ECO:0000256" key="2">
    <source>
        <dbReference type="SAM" id="Phobius"/>
    </source>
</evidence>
<dbReference type="Proteomes" id="UP000654075">
    <property type="component" value="Unassembled WGS sequence"/>
</dbReference>
<keyword evidence="2" id="KW-1133">Transmembrane helix</keyword>
<proteinExistence type="predicted"/>
<sequence length="376" mass="39796">MPHPETPKTGSYREVPGDLVRVEADFRELLQSPRAREIMMSPRDQELLTSAVCRQSRALEADGDGVDYSRRRAAYVCLAGIAGFLALLAVLAVLALTCLRSGAIRFNENDTTLLLGHLGDACSVSASQAVVSDGNIVLRTSVDYTLVVKGKDDSDQLRKFKGDKNERIVRSQERLIPNGTSIRDLPSSFRQREFGPLLLAICNHDLECMQTSEGDLWGSCLPRGHSGAAPAPTAESGSSLAPAPPLTSATASAIAKAVQEVIETDARANIAALQARRGELSSTSPSTPSLDDFNNAALQALRGEVSTTNSSTPSLDDDVALQASRGEVSTAPLLTFDSGTAIAKIAQDFLDNDTKTNSAALQARPGEVSAASASRS</sequence>
<keyword evidence="4" id="KW-1185">Reference proteome</keyword>
<protein>
    <submittedName>
        <fullName evidence="3">Uncharacterized protein</fullName>
    </submittedName>
</protein>